<feature type="region of interest" description="Disordered" evidence="1">
    <location>
        <begin position="215"/>
        <end position="241"/>
    </location>
</feature>
<organism evidence="3 4">
    <name type="scientific">Saitoella complicata (strain BCRC 22490 / CBS 7301 / JCM 7358 / NBRC 10748 / NRRL Y-17804)</name>
    <dbReference type="NCBI Taxonomy" id="698492"/>
    <lineage>
        <taxon>Eukaryota</taxon>
        <taxon>Fungi</taxon>
        <taxon>Dikarya</taxon>
        <taxon>Ascomycota</taxon>
        <taxon>Taphrinomycotina</taxon>
        <taxon>Taphrinomycotina incertae sedis</taxon>
        <taxon>Saitoella</taxon>
    </lineage>
</organism>
<feature type="region of interest" description="Disordered" evidence="1">
    <location>
        <begin position="818"/>
        <end position="852"/>
    </location>
</feature>
<dbReference type="Proteomes" id="UP000033140">
    <property type="component" value="Unassembled WGS sequence"/>
</dbReference>
<feature type="compositionally biased region" description="Polar residues" evidence="1">
    <location>
        <begin position="831"/>
        <end position="852"/>
    </location>
</feature>
<dbReference type="Pfam" id="PF00621">
    <property type="entry name" value="RhoGEF"/>
    <property type="match status" value="1"/>
</dbReference>
<comment type="caution">
    <text evidence="3">The sequence shown here is derived from an EMBL/GenBank/DDBJ whole genome shotgun (WGS) entry which is preliminary data.</text>
</comment>
<dbReference type="PANTHER" id="PTHR12673">
    <property type="entry name" value="FACIOGENITAL DYSPLASIA PROTEIN"/>
    <property type="match status" value="1"/>
</dbReference>
<dbReference type="GO" id="GO:0005737">
    <property type="term" value="C:cytoplasm"/>
    <property type="evidence" value="ECO:0007669"/>
    <property type="project" value="TreeGrafter"/>
</dbReference>
<dbReference type="InterPro" id="IPR057454">
    <property type="entry name" value="Bud3_C"/>
</dbReference>
<dbReference type="PROSITE" id="PS50010">
    <property type="entry name" value="DH_2"/>
    <property type="match status" value="1"/>
</dbReference>
<dbReference type="Gene3D" id="1.20.900.10">
    <property type="entry name" value="Dbl homology (DH) domain"/>
    <property type="match status" value="1"/>
</dbReference>
<gene>
    <name evidence="3" type="ORF">G7K_1221-t1</name>
</gene>
<protein>
    <recommendedName>
        <fullName evidence="2">DH domain-containing protein</fullName>
    </recommendedName>
</protein>
<feature type="domain" description="DH" evidence="2">
    <location>
        <begin position="244"/>
        <end position="433"/>
    </location>
</feature>
<accession>A0A0E9NAV8</accession>
<reference evidence="3 4" key="2">
    <citation type="journal article" date="2014" name="J. Gen. Appl. Microbiol.">
        <title>The early diverging ascomycetous budding yeast Saitoella complicata has three histone deacetylases belonging to the Clr6, Hos2, and Rpd3 lineages.</title>
        <authorList>
            <person name="Nishida H."/>
            <person name="Matsumoto T."/>
            <person name="Kondo S."/>
            <person name="Hamamoto M."/>
            <person name="Yoshikawa H."/>
        </authorList>
    </citation>
    <scope>NUCLEOTIDE SEQUENCE [LARGE SCALE GENOMIC DNA]</scope>
    <source>
        <strain evidence="3 4">NRRL Y-17804</strain>
    </source>
</reference>
<dbReference type="RefSeq" id="XP_019024910.1">
    <property type="nucleotide sequence ID" value="XM_019170183.1"/>
</dbReference>
<dbReference type="Pfam" id="PF25351">
    <property type="entry name" value="PH_BUD3_C"/>
    <property type="match status" value="1"/>
</dbReference>
<dbReference type="InterPro" id="IPR000219">
    <property type="entry name" value="DH_dom"/>
</dbReference>
<reference evidence="3 4" key="1">
    <citation type="journal article" date="2011" name="J. Gen. Appl. Microbiol.">
        <title>Draft genome sequencing of the enigmatic yeast Saitoella complicata.</title>
        <authorList>
            <person name="Nishida H."/>
            <person name="Hamamoto M."/>
            <person name="Sugiyama J."/>
        </authorList>
    </citation>
    <scope>NUCLEOTIDE SEQUENCE [LARGE SCALE GENOMIC DNA]</scope>
    <source>
        <strain evidence="3 4">NRRL Y-17804</strain>
    </source>
</reference>
<evidence type="ECO:0000256" key="1">
    <source>
        <dbReference type="SAM" id="MobiDB-lite"/>
    </source>
</evidence>
<feature type="region of interest" description="Disordered" evidence="1">
    <location>
        <begin position="748"/>
        <end position="782"/>
    </location>
</feature>
<dbReference type="InterPro" id="IPR035899">
    <property type="entry name" value="DBL_dom_sf"/>
</dbReference>
<evidence type="ECO:0000259" key="2">
    <source>
        <dbReference type="PROSITE" id="PS50010"/>
    </source>
</evidence>
<evidence type="ECO:0000313" key="4">
    <source>
        <dbReference type="Proteomes" id="UP000033140"/>
    </source>
</evidence>
<evidence type="ECO:0000313" key="3">
    <source>
        <dbReference type="EMBL" id="GAO47007.1"/>
    </source>
</evidence>
<dbReference type="EMBL" id="BACD03000006">
    <property type="protein sequence ID" value="GAO47007.1"/>
    <property type="molecule type" value="Genomic_DNA"/>
</dbReference>
<feature type="region of interest" description="Disordered" evidence="1">
    <location>
        <begin position="1030"/>
        <end position="1071"/>
    </location>
</feature>
<dbReference type="STRING" id="698492.A0A0E9NAV8"/>
<feature type="compositionally biased region" description="Low complexity" evidence="1">
    <location>
        <begin position="1047"/>
        <end position="1071"/>
    </location>
</feature>
<reference evidence="3 4" key="3">
    <citation type="journal article" date="2015" name="Genome Announc.">
        <title>Draft Genome Sequence of the Archiascomycetous Yeast Saitoella complicata.</title>
        <authorList>
            <person name="Yamauchi K."/>
            <person name="Kondo S."/>
            <person name="Hamamoto M."/>
            <person name="Takahashi Y."/>
            <person name="Ogura Y."/>
            <person name="Hayashi T."/>
            <person name="Nishida H."/>
        </authorList>
    </citation>
    <scope>NUCLEOTIDE SEQUENCE [LARGE SCALE GENOMIC DNA]</scope>
    <source>
        <strain evidence="3 4">NRRL Y-17804</strain>
    </source>
</reference>
<name>A0A0E9NAV8_SAICN</name>
<proteinExistence type="predicted"/>
<dbReference type="PANTHER" id="PTHR12673:SF159">
    <property type="entry name" value="LD03170P"/>
    <property type="match status" value="1"/>
</dbReference>
<dbReference type="SUPFAM" id="SSF48065">
    <property type="entry name" value="DBL homology domain (DH-domain)"/>
    <property type="match status" value="1"/>
</dbReference>
<dbReference type="InterPro" id="IPR051092">
    <property type="entry name" value="FYVE_RhoGEF_PH"/>
</dbReference>
<sequence>MAAPQSQTRGRSIRRDDRIPFSLVPDRGYDSLLKHNSFFREEHVHYATTDAVLGDGVVSIAVDKKTGNVYMFVYTAAGSLAIPAWNVHDNKRLMHNVAEEMPAAEAKVEHRKEIVVGTLMYFDNIGRELRPSLVSSAESLGVVEGALWGLEHAVAFASGCERVENGKYVGQALSAVAEPRGCRSIMFDVVVPDGSSTAPAVQSFLMAFGDEIADSLSSPERPQARQRAVSPLPRPKSDEDRQSAVYDVLHELLATETSYVERLRHLFLDYANPLMAKAKLSQLDTLTPYAISKLFLPVKVQAMMDLNSAFLTSLQKAGFDAAAVADACFQHFPLFKDAYETYLDASDQFEVLLKEYQQQSRSLEEFVTAVKYKTAHKVGLRELLFEPVQRLPRYTLLINRIIENLPAEQAKVKERFSSALSHVENIARMQRKDEEMSSRSFYRIRTLVEGYPADLGASHRKLITAIDAVDVPPPFVEDVHPGTPCTILLLSDCLVLVERRSRDISGAQSVLKDNGRPIVTKSPTRGSVLLPSQSILDIQKQTGQQWQMKYVGRVRLDDVTLAEADDGRGLWFKLPAGLGAGYQAWFDARPEMKMVLEWQEGGMFAASQFAKAFFEQKLSLKMTMSISRREFQFKGTRYVAVIYEESRYNSESSRTKMAIKFGSSQSRTMRVQNVVDVRPVADESFIAVPNWEEEENASALKGRRGNVFVERLRYLVWIAAHRNAFPYAEENIIPFVAANRVFVESLLQGPPPPGSPKKPRPLSLNVSMGPPSMRTATSSQSLPLDANARQDWNTQHKNASTFSLGSLTGGSIRSRSISPTKFFQMPRIPSPTRSNTSVSPARSDTSRRSMSPTKFMDIFKSADAKPERFEKTFAAFRDGFAEFEGLDWKELLQPPSGAEGSAAKDIAALLDGGKAGYEAITGSPAKVAFHALRVYVRMYVLPKLNKRFVSKDVQKELQSATSMHYRDIVLGMSEERQRILQAFLDVVKSIVDKLKTRKGKEKVNIELSGEAGLPPAVVWSLLGIELPTSRSSSPHSPVHENPPPSPGLLRPPSQPLKLSARPASLAPPTASSYAASTRSSIVSESQQSNFEVFDAKSVASYEPSIVSEHHFEVHSVGSPKKVYLDVGKGLPNTPPQASTTSLQIPFDSVSIAESDNAADLDPPKPFFSQPNESISSMSLRSIAKAASLRRAPTHASQKAEVGLDVKELEEEYAMMRKVSAQKAAEASERESTPVDLTKENDSFAQLEPSAGYAAGVEDDGPVAIDGDTSLDADPESFIHTAQRAVSVSRPRLRGQLGIPNTQITPISTGWQKDNGFVWEQPTSPTVEESEESVLDDLMGEFNPALAFILQNDG</sequence>
<dbReference type="SMART" id="SM00325">
    <property type="entry name" value="RhoGEF"/>
    <property type="match status" value="1"/>
</dbReference>
<keyword evidence="4" id="KW-1185">Reference proteome</keyword>
<dbReference type="OrthoDB" id="4066896at2759"/>
<dbReference type="GO" id="GO:0005085">
    <property type="term" value="F:guanyl-nucleotide exchange factor activity"/>
    <property type="evidence" value="ECO:0007669"/>
    <property type="project" value="InterPro"/>
</dbReference>